<keyword evidence="5 11" id="KW-0812">Transmembrane</keyword>
<evidence type="ECO:0000313" key="13">
    <source>
        <dbReference type="Proteomes" id="UP001604043"/>
    </source>
</evidence>
<dbReference type="Proteomes" id="UP001604043">
    <property type="component" value="Unassembled WGS sequence"/>
</dbReference>
<evidence type="ECO:0000313" key="12">
    <source>
        <dbReference type="EMBL" id="MFG1255266.1"/>
    </source>
</evidence>
<evidence type="ECO:0000256" key="1">
    <source>
        <dbReference type="ARBA" id="ARBA00004141"/>
    </source>
</evidence>
<evidence type="ECO:0000256" key="5">
    <source>
        <dbReference type="ARBA" id="ARBA00022692"/>
    </source>
</evidence>
<evidence type="ECO:0000256" key="7">
    <source>
        <dbReference type="ARBA" id="ARBA00022989"/>
    </source>
</evidence>
<keyword evidence="6" id="KW-0732">Signal</keyword>
<keyword evidence="9" id="KW-0564">Palmitate</keyword>
<evidence type="ECO:0000256" key="3">
    <source>
        <dbReference type="ARBA" id="ARBA00021237"/>
    </source>
</evidence>
<reference evidence="12 13" key="1">
    <citation type="submission" date="2024-02" db="EMBL/GenBank/DDBJ databases">
        <title>Expansion and revision of Xanthobacter and proposal of Roseixanthobacter gen. nov.</title>
        <authorList>
            <person name="Soltysiak M.P.M."/>
            <person name="Jalihal A."/>
            <person name="Ory A."/>
            <person name="Chrisophersen C."/>
            <person name="Lee A.D."/>
            <person name="Boulton J."/>
            <person name="Springer M."/>
        </authorList>
    </citation>
    <scope>NUCLEOTIDE SEQUENCE [LARGE SCALE GENOMIC DNA]</scope>
    <source>
        <strain evidence="12 13">CB5</strain>
    </source>
</reference>
<protein>
    <recommendedName>
        <fullName evidence="3">Uncharacterized protein YtcA</fullName>
    </recommendedName>
</protein>
<comment type="caution">
    <text evidence="12">The sequence shown here is derived from an EMBL/GenBank/DDBJ whole genome shotgun (WGS) entry which is preliminary data.</text>
</comment>
<dbReference type="InterPro" id="IPR031381">
    <property type="entry name" value="YtcA"/>
</dbReference>
<keyword evidence="4" id="KW-1003">Cell membrane</keyword>
<evidence type="ECO:0000256" key="10">
    <source>
        <dbReference type="ARBA" id="ARBA00023288"/>
    </source>
</evidence>
<name>A0ABW6ZN39_9HYPH</name>
<sequence length="98" mass="10074">MIRDIGRGIGGMKSLPVTVVMAMALGGCVPAGAPSIPFFGAYFPSWLLCAVIGILGALLVRVVLVRLGIDDVIPARLAVYVCVAAGIGFLVSIVSFGR</sequence>
<comment type="subcellular location">
    <subcellularLocation>
        <location evidence="1">Membrane</location>
        <topology evidence="1">Multi-pass membrane protein</topology>
    </subcellularLocation>
</comment>
<organism evidence="12 13">
    <name type="scientific">Xanthobacter aminoxidans</name>
    <dbReference type="NCBI Taxonomy" id="186280"/>
    <lineage>
        <taxon>Bacteria</taxon>
        <taxon>Pseudomonadati</taxon>
        <taxon>Pseudomonadota</taxon>
        <taxon>Alphaproteobacteria</taxon>
        <taxon>Hyphomicrobiales</taxon>
        <taxon>Xanthobacteraceae</taxon>
        <taxon>Xanthobacter</taxon>
    </lineage>
</organism>
<keyword evidence="8 11" id="KW-0472">Membrane</keyword>
<evidence type="ECO:0000256" key="2">
    <source>
        <dbReference type="ARBA" id="ARBA00008208"/>
    </source>
</evidence>
<feature type="transmembrane region" description="Helical" evidence="11">
    <location>
        <begin position="77"/>
        <end position="97"/>
    </location>
</feature>
<feature type="transmembrane region" description="Helical" evidence="11">
    <location>
        <begin position="45"/>
        <end position="65"/>
    </location>
</feature>
<dbReference type="RefSeq" id="WP_374250664.1">
    <property type="nucleotide sequence ID" value="NZ_JBAFUR010000010.1"/>
</dbReference>
<evidence type="ECO:0000256" key="6">
    <source>
        <dbReference type="ARBA" id="ARBA00022729"/>
    </source>
</evidence>
<evidence type="ECO:0000256" key="9">
    <source>
        <dbReference type="ARBA" id="ARBA00023139"/>
    </source>
</evidence>
<dbReference type="PROSITE" id="PS51257">
    <property type="entry name" value="PROKAR_LIPOPROTEIN"/>
    <property type="match status" value="1"/>
</dbReference>
<gene>
    <name evidence="12" type="ORF">V5F30_23855</name>
</gene>
<feature type="transmembrane region" description="Helical" evidence="11">
    <location>
        <begin position="12"/>
        <end position="33"/>
    </location>
</feature>
<dbReference type="EMBL" id="JBAFUR010000010">
    <property type="protein sequence ID" value="MFG1255266.1"/>
    <property type="molecule type" value="Genomic_DNA"/>
</dbReference>
<keyword evidence="7 11" id="KW-1133">Transmembrane helix</keyword>
<keyword evidence="10 12" id="KW-0449">Lipoprotein</keyword>
<evidence type="ECO:0000256" key="8">
    <source>
        <dbReference type="ARBA" id="ARBA00023136"/>
    </source>
</evidence>
<comment type="similarity">
    <text evidence="2">Belongs to the YtcA family.</text>
</comment>
<accession>A0ABW6ZN39</accession>
<evidence type="ECO:0000256" key="4">
    <source>
        <dbReference type="ARBA" id="ARBA00022475"/>
    </source>
</evidence>
<dbReference type="Pfam" id="PF17090">
    <property type="entry name" value="Ytca"/>
    <property type="match status" value="1"/>
</dbReference>
<keyword evidence="13" id="KW-1185">Reference proteome</keyword>
<proteinExistence type="inferred from homology"/>
<evidence type="ECO:0000256" key="11">
    <source>
        <dbReference type="SAM" id="Phobius"/>
    </source>
</evidence>